<dbReference type="PROSITE" id="PS01129">
    <property type="entry name" value="PSI_RLU"/>
    <property type="match status" value="1"/>
</dbReference>
<comment type="similarity">
    <text evidence="2 7">Belongs to the pseudouridine synthase RluA family.</text>
</comment>
<dbReference type="InterPro" id="IPR006224">
    <property type="entry name" value="PsdUridine_synth_RluA-like_CS"/>
</dbReference>
<evidence type="ECO:0000259" key="8">
    <source>
        <dbReference type="SMART" id="SM00363"/>
    </source>
</evidence>
<dbReference type="PROSITE" id="PS50889">
    <property type="entry name" value="S4"/>
    <property type="match status" value="1"/>
</dbReference>
<dbReference type="Proteomes" id="UP000179242">
    <property type="component" value="Unassembled WGS sequence"/>
</dbReference>
<gene>
    <name evidence="9" type="ORF">A2438_02710</name>
</gene>
<evidence type="ECO:0000256" key="1">
    <source>
        <dbReference type="ARBA" id="ARBA00000073"/>
    </source>
</evidence>
<dbReference type="SUPFAM" id="SSF55120">
    <property type="entry name" value="Pseudouridine synthase"/>
    <property type="match status" value="1"/>
</dbReference>
<dbReference type="SUPFAM" id="SSF55174">
    <property type="entry name" value="Alpha-L RNA-binding motif"/>
    <property type="match status" value="1"/>
</dbReference>
<comment type="catalytic activity">
    <reaction evidence="1 7">
        <text>a uridine in RNA = a pseudouridine in RNA</text>
        <dbReference type="Rhea" id="RHEA:48348"/>
        <dbReference type="Rhea" id="RHEA-COMP:12068"/>
        <dbReference type="Rhea" id="RHEA-COMP:12069"/>
        <dbReference type="ChEBI" id="CHEBI:65314"/>
        <dbReference type="ChEBI" id="CHEBI:65315"/>
    </reaction>
</comment>
<dbReference type="GO" id="GO:0003723">
    <property type="term" value="F:RNA binding"/>
    <property type="evidence" value="ECO:0007669"/>
    <property type="project" value="UniProtKB-KW"/>
</dbReference>
<dbReference type="CDD" id="cd00165">
    <property type="entry name" value="S4"/>
    <property type="match status" value="1"/>
</dbReference>
<keyword evidence="4 7" id="KW-0413">Isomerase</keyword>
<keyword evidence="3 6" id="KW-0694">RNA-binding</keyword>
<evidence type="ECO:0000313" key="9">
    <source>
        <dbReference type="EMBL" id="OGC40179.1"/>
    </source>
</evidence>
<feature type="domain" description="RNA-binding S4" evidence="8">
    <location>
        <begin position="4"/>
        <end position="67"/>
    </location>
</feature>
<sequence>MQKQRLDKFLSETTEFSRSRIKKLIESGHITVNGIKAEPNYKLKKEDKVDINVPEPEKSKLEAENIPLDIIYEDKDILVINKPRGLTVHPGAGNRSGTLVNALLHHCRDLSGIGGVERPGIVHRLDKDTSGILLVAKNDKAHQVLSAQFKDRTIQKTYLAIVKGNPKKDEGTIAEPIGRHPVNRKKMAVSHKGREAVTHYKVLKRFKEYSLVELKPKTGRTHQLRVHLAHIGHSILGDPVYGKGNAQLLHAYKIKFTHPRTEKELEFEAKLPDDMLKLI</sequence>
<evidence type="ECO:0000256" key="7">
    <source>
        <dbReference type="RuleBase" id="RU362028"/>
    </source>
</evidence>
<evidence type="ECO:0000256" key="3">
    <source>
        <dbReference type="ARBA" id="ARBA00022884"/>
    </source>
</evidence>
<dbReference type="Gene3D" id="3.30.2350.10">
    <property type="entry name" value="Pseudouridine synthase"/>
    <property type="match status" value="1"/>
</dbReference>
<dbReference type="AlphaFoldDB" id="A0A1F4U5M7"/>
<dbReference type="InterPro" id="IPR020103">
    <property type="entry name" value="PsdUridine_synth_cat_dom_sf"/>
</dbReference>
<dbReference type="Pfam" id="PF01479">
    <property type="entry name" value="S4"/>
    <property type="match status" value="1"/>
</dbReference>
<comment type="caution">
    <text evidence="9">The sequence shown here is derived from an EMBL/GenBank/DDBJ whole genome shotgun (WGS) entry which is preliminary data.</text>
</comment>
<dbReference type="SMART" id="SM00363">
    <property type="entry name" value="S4"/>
    <property type="match status" value="1"/>
</dbReference>
<dbReference type="PANTHER" id="PTHR21600">
    <property type="entry name" value="MITOCHONDRIAL RNA PSEUDOURIDINE SYNTHASE"/>
    <property type="match status" value="1"/>
</dbReference>
<dbReference type="EC" id="5.4.99.-" evidence="7"/>
<evidence type="ECO:0000313" key="10">
    <source>
        <dbReference type="Proteomes" id="UP000179242"/>
    </source>
</evidence>
<evidence type="ECO:0000256" key="5">
    <source>
        <dbReference type="PIRSR" id="PIRSR606225-1"/>
    </source>
</evidence>
<feature type="active site" evidence="5">
    <location>
        <position position="126"/>
    </location>
</feature>
<dbReference type="Pfam" id="PF00849">
    <property type="entry name" value="PseudoU_synth_2"/>
    <property type="match status" value="1"/>
</dbReference>
<dbReference type="InterPro" id="IPR036986">
    <property type="entry name" value="S4_RNA-bd_sf"/>
</dbReference>
<accession>A0A1F4U5M7</accession>
<reference evidence="9 10" key="1">
    <citation type="journal article" date="2016" name="Nat. Commun.">
        <title>Thousands of microbial genomes shed light on interconnected biogeochemical processes in an aquifer system.</title>
        <authorList>
            <person name="Anantharaman K."/>
            <person name="Brown C.T."/>
            <person name="Hug L.A."/>
            <person name="Sharon I."/>
            <person name="Castelle C.J."/>
            <person name="Probst A.J."/>
            <person name="Thomas B.C."/>
            <person name="Singh A."/>
            <person name="Wilkins M.J."/>
            <person name="Karaoz U."/>
            <person name="Brodie E.L."/>
            <person name="Williams K.H."/>
            <person name="Hubbard S.S."/>
            <person name="Banfield J.F."/>
        </authorList>
    </citation>
    <scope>NUCLEOTIDE SEQUENCE [LARGE SCALE GENOMIC DNA]</scope>
</reference>
<dbReference type="NCBIfam" id="TIGR00005">
    <property type="entry name" value="rluA_subfam"/>
    <property type="match status" value="1"/>
</dbReference>
<dbReference type="PANTHER" id="PTHR21600:SF44">
    <property type="entry name" value="RIBOSOMAL LARGE SUBUNIT PSEUDOURIDINE SYNTHASE D"/>
    <property type="match status" value="1"/>
</dbReference>
<dbReference type="GO" id="GO:0120159">
    <property type="term" value="F:rRNA pseudouridine synthase activity"/>
    <property type="evidence" value="ECO:0007669"/>
    <property type="project" value="UniProtKB-ARBA"/>
</dbReference>
<dbReference type="EMBL" id="MEUJ01000004">
    <property type="protein sequence ID" value="OGC40179.1"/>
    <property type="molecule type" value="Genomic_DNA"/>
</dbReference>
<name>A0A1F4U5M7_UNCSA</name>
<evidence type="ECO:0000256" key="6">
    <source>
        <dbReference type="PROSITE-ProRule" id="PRU00182"/>
    </source>
</evidence>
<dbReference type="InterPro" id="IPR006145">
    <property type="entry name" value="PsdUridine_synth_RsuA/RluA"/>
</dbReference>
<comment type="function">
    <text evidence="7">Responsible for synthesis of pseudouridine from uracil.</text>
</comment>
<dbReference type="FunFam" id="3.30.2350.10:FF:000006">
    <property type="entry name" value="Pseudouridine synthase"/>
    <property type="match status" value="1"/>
</dbReference>
<dbReference type="InterPro" id="IPR050188">
    <property type="entry name" value="RluA_PseudoU_synthase"/>
</dbReference>
<dbReference type="InterPro" id="IPR002942">
    <property type="entry name" value="S4_RNA-bd"/>
</dbReference>
<proteinExistence type="inferred from homology"/>
<dbReference type="InterPro" id="IPR006225">
    <property type="entry name" value="PsdUridine_synth_RluC/D"/>
</dbReference>
<organism evidence="9 10">
    <name type="scientific">candidate division WOR-1 bacterium RIFOXYC2_FULL_46_14</name>
    <dbReference type="NCBI Taxonomy" id="1802587"/>
    <lineage>
        <taxon>Bacteria</taxon>
        <taxon>Bacillati</taxon>
        <taxon>Saganbacteria</taxon>
    </lineage>
</organism>
<evidence type="ECO:0000256" key="4">
    <source>
        <dbReference type="ARBA" id="ARBA00023235"/>
    </source>
</evidence>
<dbReference type="Gene3D" id="3.10.290.10">
    <property type="entry name" value="RNA-binding S4 domain"/>
    <property type="match status" value="1"/>
</dbReference>
<protein>
    <recommendedName>
        <fullName evidence="7">Pseudouridine synthase</fullName>
        <ecNumber evidence="7">5.4.99.-</ecNumber>
    </recommendedName>
</protein>
<dbReference type="GO" id="GO:0000455">
    <property type="term" value="P:enzyme-directed rRNA pseudouridine synthesis"/>
    <property type="evidence" value="ECO:0007669"/>
    <property type="project" value="TreeGrafter"/>
</dbReference>
<evidence type="ECO:0000256" key="2">
    <source>
        <dbReference type="ARBA" id="ARBA00010876"/>
    </source>
</evidence>
<dbReference type="CDD" id="cd02869">
    <property type="entry name" value="PseudoU_synth_RluA_like"/>
    <property type="match status" value="1"/>
</dbReference>